<keyword evidence="5 6" id="KW-0472">Membrane</keyword>
<protein>
    <recommendedName>
        <fullName evidence="7">PDGLE domain-containing protein</fullName>
    </recommendedName>
</protein>
<sequence>MNMKNKNVYIAIFVIAVIVCILSPFLASSDPDGLEKSAEEINPEVLDANQVIDPAMPDYTLPEFEDNPLVGVGCLIVGAIIAVIIAYGVFYIISKK</sequence>
<keyword evidence="3 6" id="KW-0812">Transmembrane</keyword>
<dbReference type="EMBL" id="LMVN01000009">
    <property type="protein sequence ID" value="PAV07728.1"/>
    <property type="molecule type" value="Genomic_DNA"/>
</dbReference>
<name>A0A2A2HEH2_9EURY</name>
<proteinExistence type="predicted"/>
<evidence type="ECO:0000256" key="5">
    <source>
        <dbReference type="ARBA" id="ARBA00023136"/>
    </source>
</evidence>
<keyword evidence="4 6" id="KW-1133">Transmembrane helix</keyword>
<keyword evidence="9" id="KW-1185">Reference proteome</keyword>
<dbReference type="GO" id="GO:0005886">
    <property type="term" value="C:plasma membrane"/>
    <property type="evidence" value="ECO:0007669"/>
    <property type="project" value="UniProtKB-SubCell"/>
</dbReference>
<reference evidence="8 9" key="1">
    <citation type="journal article" date="2017" name="BMC Genomics">
        <title>Genomic analysis of methanogenic archaea reveals a shift towards energy conservation.</title>
        <authorList>
            <person name="Gilmore S.P."/>
            <person name="Henske J.K."/>
            <person name="Sexton J.A."/>
            <person name="Solomon K.V."/>
            <person name="Seppala S."/>
            <person name="Yoo J.I."/>
            <person name="Huyett L.M."/>
            <person name="Pressman A."/>
            <person name="Cogan J.Z."/>
            <person name="Kivenson V."/>
            <person name="Peng X."/>
            <person name="Tan Y."/>
            <person name="Valentine D.L."/>
            <person name="O'Malley M.A."/>
        </authorList>
    </citation>
    <scope>NUCLEOTIDE SEQUENCE [LARGE SCALE GENOMIC DNA]</scope>
    <source>
        <strain evidence="8 9">1R-7</strain>
    </source>
</reference>
<gene>
    <name evidence="8" type="ORF">ASJ82_00935</name>
</gene>
<evidence type="ECO:0000313" key="8">
    <source>
        <dbReference type="EMBL" id="PAV07728.1"/>
    </source>
</evidence>
<dbReference type="InterPro" id="IPR025937">
    <property type="entry name" value="PDGLE_dom"/>
</dbReference>
<evidence type="ECO:0000256" key="1">
    <source>
        <dbReference type="ARBA" id="ARBA00004236"/>
    </source>
</evidence>
<feature type="transmembrane region" description="Helical" evidence="6">
    <location>
        <begin position="7"/>
        <end position="27"/>
    </location>
</feature>
<evidence type="ECO:0000256" key="6">
    <source>
        <dbReference type="SAM" id="Phobius"/>
    </source>
</evidence>
<evidence type="ECO:0000259" key="7">
    <source>
        <dbReference type="Pfam" id="PF13190"/>
    </source>
</evidence>
<dbReference type="Pfam" id="PF13190">
    <property type="entry name" value="PDGLE"/>
    <property type="match status" value="1"/>
</dbReference>
<dbReference type="Proteomes" id="UP000217528">
    <property type="component" value="Unassembled WGS sequence"/>
</dbReference>
<dbReference type="AlphaFoldDB" id="A0A2A2HEH2"/>
<organism evidence="8 9">
    <name type="scientific">Methanosphaera cuniculi</name>
    <dbReference type="NCBI Taxonomy" id="1077256"/>
    <lineage>
        <taxon>Archaea</taxon>
        <taxon>Methanobacteriati</taxon>
        <taxon>Methanobacteriota</taxon>
        <taxon>Methanomada group</taxon>
        <taxon>Methanobacteria</taxon>
        <taxon>Methanobacteriales</taxon>
        <taxon>Methanobacteriaceae</taxon>
        <taxon>Methanosphaera</taxon>
    </lineage>
</organism>
<comment type="subcellular location">
    <subcellularLocation>
        <location evidence="1">Cell membrane</location>
    </subcellularLocation>
</comment>
<feature type="transmembrane region" description="Helical" evidence="6">
    <location>
        <begin position="69"/>
        <end position="93"/>
    </location>
</feature>
<evidence type="ECO:0000256" key="2">
    <source>
        <dbReference type="ARBA" id="ARBA00022475"/>
    </source>
</evidence>
<evidence type="ECO:0000256" key="4">
    <source>
        <dbReference type="ARBA" id="ARBA00022989"/>
    </source>
</evidence>
<accession>A0A2A2HEH2</accession>
<keyword evidence="2" id="KW-1003">Cell membrane</keyword>
<evidence type="ECO:0000256" key="3">
    <source>
        <dbReference type="ARBA" id="ARBA00022692"/>
    </source>
</evidence>
<feature type="domain" description="PDGLE" evidence="7">
    <location>
        <begin position="6"/>
        <end position="94"/>
    </location>
</feature>
<evidence type="ECO:0000313" key="9">
    <source>
        <dbReference type="Proteomes" id="UP000217528"/>
    </source>
</evidence>
<comment type="caution">
    <text evidence="8">The sequence shown here is derived from an EMBL/GenBank/DDBJ whole genome shotgun (WGS) entry which is preliminary data.</text>
</comment>